<organism evidence="2 3">
    <name type="scientific">Halocaridina rubra</name>
    <name type="common">Hawaiian red shrimp</name>
    <dbReference type="NCBI Taxonomy" id="373956"/>
    <lineage>
        <taxon>Eukaryota</taxon>
        <taxon>Metazoa</taxon>
        <taxon>Ecdysozoa</taxon>
        <taxon>Arthropoda</taxon>
        <taxon>Crustacea</taxon>
        <taxon>Multicrustacea</taxon>
        <taxon>Malacostraca</taxon>
        <taxon>Eumalacostraca</taxon>
        <taxon>Eucarida</taxon>
        <taxon>Decapoda</taxon>
        <taxon>Pleocyemata</taxon>
        <taxon>Caridea</taxon>
        <taxon>Atyoidea</taxon>
        <taxon>Atyidae</taxon>
        <taxon>Halocaridina</taxon>
    </lineage>
</organism>
<evidence type="ECO:0000256" key="1">
    <source>
        <dbReference type="SAM" id="MobiDB-lite"/>
    </source>
</evidence>
<reference evidence="2 3" key="1">
    <citation type="submission" date="2023-11" db="EMBL/GenBank/DDBJ databases">
        <title>Halocaridina rubra genome assembly.</title>
        <authorList>
            <person name="Smith C."/>
        </authorList>
    </citation>
    <scope>NUCLEOTIDE SEQUENCE [LARGE SCALE GENOMIC DNA]</scope>
    <source>
        <strain evidence="2">EP-1</strain>
        <tissue evidence="2">Whole</tissue>
    </source>
</reference>
<feature type="region of interest" description="Disordered" evidence="1">
    <location>
        <begin position="65"/>
        <end position="99"/>
    </location>
</feature>
<feature type="non-terminal residue" evidence="2">
    <location>
        <position position="1"/>
    </location>
</feature>
<dbReference type="Proteomes" id="UP001381693">
    <property type="component" value="Unassembled WGS sequence"/>
</dbReference>
<protein>
    <submittedName>
        <fullName evidence="2">Uncharacterized protein</fullName>
    </submittedName>
</protein>
<dbReference type="AlphaFoldDB" id="A0AAN8ZXV8"/>
<feature type="compositionally biased region" description="Polar residues" evidence="1">
    <location>
        <begin position="74"/>
        <end position="87"/>
    </location>
</feature>
<gene>
    <name evidence="2" type="ORF">SK128_014286</name>
</gene>
<dbReference type="EMBL" id="JAXCGZ010018466">
    <property type="protein sequence ID" value="KAK7067404.1"/>
    <property type="molecule type" value="Genomic_DNA"/>
</dbReference>
<proteinExistence type="predicted"/>
<accession>A0AAN8ZXV8</accession>
<comment type="caution">
    <text evidence="2">The sequence shown here is derived from an EMBL/GenBank/DDBJ whole genome shotgun (WGS) entry which is preliminary data.</text>
</comment>
<name>A0AAN8ZXV8_HALRR</name>
<keyword evidence="3" id="KW-1185">Reference proteome</keyword>
<evidence type="ECO:0000313" key="2">
    <source>
        <dbReference type="EMBL" id="KAK7067404.1"/>
    </source>
</evidence>
<evidence type="ECO:0000313" key="3">
    <source>
        <dbReference type="Proteomes" id="UP001381693"/>
    </source>
</evidence>
<sequence>VDLLDEGSVTCIGFLSLFDLVYTHTIHLLSCLEGVTFPQSFENGQSYSSTSSDAVDTTEANSMKIVARDKETRQQQLKQYKLQTETGDNPGCEEKDTNN</sequence>